<feature type="transmembrane region" description="Helical" evidence="6">
    <location>
        <begin position="20"/>
        <end position="41"/>
    </location>
</feature>
<evidence type="ECO:0000256" key="3">
    <source>
        <dbReference type="ARBA" id="ARBA00022692"/>
    </source>
</evidence>
<name>A0AA42RSZ0_9PSED</name>
<accession>A0AA42RSZ0</accession>
<gene>
    <name evidence="7" type="ORF">N5I14_04785</name>
</gene>
<feature type="transmembrane region" description="Helical" evidence="6">
    <location>
        <begin position="95"/>
        <end position="118"/>
    </location>
</feature>
<protein>
    <submittedName>
        <fullName evidence="7">ABC transporter permease subunit</fullName>
    </submittedName>
</protein>
<dbReference type="Proteomes" id="UP001160882">
    <property type="component" value="Unassembled WGS sequence"/>
</dbReference>
<dbReference type="PANTHER" id="PTHR30294">
    <property type="entry name" value="MEMBRANE COMPONENT OF ABC TRANSPORTER YHHJ-RELATED"/>
    <property type="match status" value="1"/>
</dbReference>
<dbReference type="InterPro" id="IPR051449">
    <property type="entry name" value="ABC-2_transporter_component"/>
</dbReference>
<dbReference type="PANTHER" id="PTHR30294:SF29">
    <property type="entry name" value="MULTIDRUG ABC TRANSPORTER PERMEASE YBHS-RELATED"/>
    <property type="match status" value="1"/>
</dbReference>
<dbReference type="AlphaFoldDB" id="A0AA42RSZ0"/>
<evidence type="ECO:0000256" key="4">
    <source>
        <dbReference type="ARBA" id="ARBA00022989"/>
    </source>
</evidence>
<dbReference type="EMBL" id="JAOCGG010000006">
    <property type="protein sequence ID" value="MDH1629559.1"/>
    <property type="molecule type" value="Genomic_DNA"/>
</dbReference>
<keyword evidence="5 6" id="KW-0472">Membrane</keyword>
<reference evidence="7" key="1">
    <citation type="submission" date="2022-09" db="EMBL/GenBank/DDBJ databases">
        <title>Intensive care unit water sources are persistently colonized with multi-drug resistant bacteria and are the site of extensive horizontal gene transfer of antibiotic resistance genes.</title>
        <authorList>
            <person name="Diorio-Toth L."/>
        </authorList>
    </citation>
    <scope>NUCLEOTIDE SEQUENCE</scope>
    <source>
        <strain evidence="7">GD03782</strain>
    </source>
</reference>
<feature type="transmembrane region" description="Helical" evidence="6">
    <location>
        <begin position="220"/>
        <end position="238"/>
    </location>
</feature>
<feature type="transmembrane region" description="Helical" evidence="6">
    <location>
        <begin position="53"/>
        <end position="74"/>
    </location>
</feature>
<comment type="subcellular location">
    <subcellularLocation>
        <location evidence="1">Cell membrane</location>
        <topology evidence="1">Multi-pass membrane protein</topology>
    </subcellularLocation>
</comment>
<dbReference type="Pfam" id="PF12679">
    <property type="entry name" value="ABC2_membrane_2"/>
    <property type="match status" value="1"/>
</dbReference>
<dbReference type="GO" id="GO:0140359">
    <property type="term" value="F:ABC-type transporter activity"/>
    <property type="evidence" value="ECO:0007669"/>
    <property type="project" value="InterPro"/>
</dbReference>
<organism evidence="7 8">
    <name type="scientific">Pseudomonas mosselii</name>
    <dbReference type="NCBI Taxonomy" id="78327"/>
    <lineage>
        <taxon>Bacteria</taxon>
        <taxon>Pseudomonadati</taxon>
        <taxon>Pseudomonadota</taxon>
        <taxon>Gammaproteobacteria</taxon>
        <taxon>Pseudomonadales</taxon>
        <taxon>Pseudomonadaceae</taxon>
        <taxon>Pseudomonas</taxon>
    </lineage>
</organism>
<evidence type="ECO:0000256" key="2">
    <source>
        <dbReference type="ARBA" id="ARBA00022475"/>
    </source>
</evidence>
<evidence type="ECO:0000256" key="5">
    <source>
        <dbReference type="ARBA" id="ARBA00023136"/>
    </source>
</evidence>
<comment type="caution">
    <text evidence="7">The sequence shown here is derived from an EMBL/GenBank/DDBJ whole genome shotgun (WGS) entry which is preliminary data.</text>
</comment>
<feature type="transmembrane region" description="Helical" evidence="6">
    <location>
        <begin position="161"/>
        <end position="180"/>
    </location>
</feature>
<keyword evidence="4 6" id="KW-1133">Transmembrane helix</keyword>
<dbReference type="RefSeq" id="WP_280080686.1">
    <property type="nucleotide sequence ID" value="NZ_JAOCGG010000006.1"/>
</dbReference>
<sequence>MRVLPSIIKRELYSFFETPVAYVFIVAFLLLCGFCTFYPGALLERNQADLAPFFQYLPWLCLVLMPALAMRLWSDEIRTSSMELLLSLPVSTFEVALGKLLAAWLVAALALLLTFPLVLTVNVLGQPDNGVILCGYLGSLLLCGCFLAIGGCVSALTRHQSIAFVVAVLVCLLFIASGAAPVQEVFRPWLAAQWLERIAALSVLDRYMAASQGVLQAGDLLYFASQIILWWLATALVVELKRAG</sequence>
<keyword evidence="3 6" id="KW-0812">Transmembrane</keyword>
<evidence type="ECO:0000256" key="1">
    <source>
        <dbReference type="ARBA" id="ARBA00004651"/>
    </source>
</evidence>
<feature type="transmembrane region" description="Helical" evidence="6">
    <location>
        <begin position="130"/>
        <end position="149"/>
    </location>
</feature>
<evidence type="ECO:0000256" key="6">
    <source>
        <dbReference type="SAM" id="Phobius"/>
    </source>
</evidence>
<proteinExistence type="predicted"/>
<evidence type="ECO:0000313" key="7">
    <source>
        <dbReference type="EMBL" id="MDH1629559.1"/>
    </source>
</evidence>
<keyword evidence="2" id="KW-1003">Cell membrane</keyword>
<dbReference type="GO" id="GO:0005886">
    <property type="term" value="C:plasma membrane"/>
    <property type="evidence" value="ECO:0007669"/>
    <property type="project" value="UniProtKB-SubCell"/>
</dbReference>
<evidence type="ECO:0000313" key="8">
    <source>
        <dbReference type="Proteomes" id="UP001160882"/>
    </source>
</evidence>